<dbReference type="EMBL" id="UYSG01004981">
    <property type="protein sequence ID" value="VDL58659.1"/>
    <property type="molecule type" value="Genomic_DNA"/>
</dbReference>
<organism evidence="4">
    <name type="scientific">Hymenolepis diminuta</name>
    <name type="common">Rat tapeworm</name>
    <dbReference type="NCBI Taxonomy" id="6216"/>
    <lineage>
        <taxon>Eukaryota</taxon>
        <taxon>Metazoa</taxon>
        <taxon>Spiralia</taxon>
        <taxon>Lophotrochozoa</taxon>
        <taxon>Platyhelminthes</taxon>
        <taxon>Cestoda</taxon>
        <taxon>Eucestoda</taxon>
        <taxon>Cyclophyllidea</taxon>
        <taxon>Hymenolepididae</taxon>
        <taxon>Hymenolepis</taxon>
    </lineage>
</organism>
<sequence>MEKISQQLWTMQRYRIMEYILVESMLPGPFLLFSFVYQLLVLIIHPGAHAESKKHRAFRKSFEDNPGRERQLINWEKLSALVMMGMHDDEQEFKRFSEASSDHSKQ</sequence>
<accession>A0A0R3SN28</accession>
<dbReference type="OrthoDB" id="6240031at2759"/>
<gene>
    <name evidence="2" type="ORF">HDID_LOCUS6341</name>
</gene>
<name>A0A0R3SN28_HYMDI</name>
<evidence type="ECO:0000256" key="1">
    <source>
        <dbReference type="SAM" id="Phobius"/>
    </source>
</evidence>
<reference evidence="2 3" key="2">
    <citation type="submission" date="2018-11" db="EMBL/GenBank/DDBJ databases">
        <authorList>
            <consortium name="Pathogen Informatics"/>
        </authorList>
    </citation>
    <scope>NUCLEOTIDE SEQUENCE [LARGE SCALE GENOMIC DNA]</scope>
</reference>
<evidence type="ECO:0000313" key="2">
    <source>
        <dbReference type="EMBL" id="VDL58659.1"/>
    </source>
</evidence>
<evidence type="ECO:0000313" key="4">
    <source>
        <dbReference type="WBParaSite" id="HDID_0000634301-mRNA-1"/>
    </source>
</evidence>
<reference evidence="4" key="1">
    <citation type="submission" date="2017-02" db="UniProtKB">
        <authorList>
            <consortium name="WormBaseParasite"/>
        </authorList>
    </citation>
    <scope>IDENTIFICATION</scope>
</reference>
<dbReference type="AlphaFoldDB" id="A0A0R3SN28"/>
<dbReference type="WBParaSite" id="HDID_0000634301-mRNA-1">
    <property type="protein sequence ID" value="HDID_0000634301-mRNA-1"/>
    <property type="gene ID" value="HDID_0000634301"/>
</dbReference>
<proteinExistence type="predicted"/>
<protein>
    <submittedName>
        <fullName evidence="4">DUF3336 domain-containing protein</fullName>
    </submittedName>
</protein>
<keyword evidence="1" id="KW-0472">Membrane</keyword>
<keyword evidence="1" id="KW-1133">Transmembrane helix</keyword>
<evidence type="ECO:0000313" key="3">
    <source>
        <dbReference type="Proteomes" id="UP000274504"/>
    </source>
</evidence>
<dbReference type="Proteomes" id="UP000274504">
    <property type="component" value="Unassembled WGS sequence"/>
</dbReference>
<keyword evidence="1" id="KW-0812">Transmembrane</keyword>
<feature type="transmembrane region" description="Helical" evidence="1">
    <location>
        <begin position="20"/>
        <end position="44"/>
    </location>
</feature>